<dbReference type="InterPro" id="IPR048228">
    <property type="entry name" value="HelD_bacillota"/>
</dbReference>
<evidence type="ECO:0000256" key="4">
    <source>
        <dbReference type="ARBA" id="ARBA00022840"/>
    </source>
</evidence>
<protein>
    <submittedName>
        <fullName evidence="7">RNA polymerase recycling motor HelD</fullName>
    </submittedName>
</protein>
<keyword evidence="3 5" id="KW-0347">Helicase</keyword>
<accession>A0ABU9DPX0</accession>
<dbReference type="InterPro" id="IPR014016">
    <property type="entry name" value="UvrD-like_ATP-bd"/>
</dbReference>
<dbReference type="InterPro" id="IPR027417">
    <property type="entry name" value="P-loop_NTPase"/>
</dbReference>
<keyword evidence="1 5" id="KW-0547">Nucleotide-binding</keyword>
<dbReference type="InterPro" id="IPR027785">
    <property type="entry name" value="UvrD-like_helicase_C"/>
</dbReference>
<dbReference type="SUPFAM" id="SSF52540">
    <property type="entry name" value="P-loop containing nucleoside triphosphate hydrolases"/>
    <property type="match status" value="1"/>
</dbReference>
<proteinExistence type="predicted"/>
<evidence type="ECO:0000313" key="8">
    <source>
        <dbReference type="Proteomes" id="UP001469365"/>
    </source>
</evidence>
<evidence type="ECO:0000256" key="2">
    <source>
        <dbReference type="ARBA" id="ARBA00022801"/>
    </source>
</evidence>
<sequence length="787" mass="89629">MSLNVHPEWHEEQQRANAVGELIRSRISQLQEQVGVVRSEIVTIRKEFWDDVTVNFEDAAEAAETFASMKQQAEVLSERERSHRHAHAQLKLLERLKETPYFGRIDFQETGESLSERVYIGIGSLLDDEGETFLIYDWRAPVSGMYYDFAPGPADYETPMGRIEGTMDLKRQYMIRHGEILSLFDTGITIGDELLQQVLGKHSDAQMKSIVATIQREQNQVIRDTAHQLLVVQGAAGSGKTSAALQRVAYLLYRYRETLNAEHILLFSPNSMFNSYVATVLPELGEENMQQTTFQEYVEHRVGEAFRVENPFEQLEYALTAMDETIYPARRAGIGFKASTDFLAVVEAYVGRLKTEGLVFKAIEFRGRELLSADELREKFYAYDPTWSIPNRLVDLAEWLQQRLRQSAKAERQAPWVEDEIELLDREAYLEAYNQLRRQKQFTEHTFDDFDREKATLAAMVVNEHYKPLRKAVKRLSFIDLPATYAALFADPELAQTLAPAASLPERWPAVCADTARRLAAGVLPNEDTTSYVLLKDRIEGSHRNLKVRHVFIDEAQDYSPIQLAYLHQLFPFAKWTVLGDWNQAIHVQAAESDGFQDLLQLFGEGQARTVPFSKSYRSTRQIVDFTRGMMPNGATIEPFNRDGAKPTMTVAADTALMRELVYRKLAELSADGNRTVAVICKTAEESREVYTFLKDRIPVRLIGMETVTFEQGLVVIPAYLAKGVEFDAVLLYNASQASYGRESERRLFYTACTRAMHELHLFGTGEISPFVTDTPDDTYSILRVSS</sequence>
<evidence type="ECO:0000256" key="3">
    <source>
        <dbReference type="ARBA" id="ARBA00022806"/>
    </source>
</evidence>
<evidence type="ECO:0000259" key="6">
    <source>
        <dbReference type="PROSITE" id="PS51198"/>
    </source>
</evidence>
<comment type="caution">
    <text evidence="7">The sequence shown here is derived from an EMBL/GenBank/DDBJ whole genome shotgun (WGS) entry which is preliminary data.</text>
</comment>
<dbReference type="PROSITE" id="PS51198">
    <property type="entry name" value="UVRD_HELICASE_ATP_BIND"/>
    <property type="match status" value="1"/>
</dbReference>
<dbReference type="PANTHER" id="PTHR11070">
    <property type="entry name" value="UVRD / RECB / PCRA DNA HELICASE FAMILY MEMBER"/>
    <property type="match status" value="1"/>
</dbReference>
<keyword evidence="4 5" id="KW-0067">ATP-binding</keyword>
<dbReference type="NCBIfam" id="NF041464">
    <property type="entry name" value="HelD_BACSU"/>
    <property type="match status" value="1"/>
</dbReference>
<dbReference type="Proteomes" id="UP001469365">
    <property type="component" value="Unassembled WGS sequence"/>
</dbReference>
<keyword evidence="2 5" id="KW-0378">Hydrolase</keyword>
<evidence type="ECO:0000313" key="7">
    <source>
        <dbReference type="EMBL" id="MEK8130128.1"/>
    </source>
</evidence>
<dbReference type="EMBL" id="JBBPCC010000013">
    <property type="protein sequence ID" value="MEK8130128.1"/>
    <property type="molecule type" value="Genomic_DNA"/>
</dbReference>
<dbReference type="RefSeq" id="WP_341417255.1">
    <property type="nucleotide sequence ID" value="NZ_JBBPCC010000013.1"/>
</dbReference>
<reference evidence="7 8" key="1">
    <citation type="submission" date="2024-04" db="EMBL/GenBank/DDBJ databases">
        <title>draft genome sequnece of Paenibacillus filicis.</title>
        <authorList>
            <person name="Kim D.-U."/>
        </authorList>
    </citation>
    <scope>NUCLEOTIDE SEQUENCE [LARGE SCALE GENOMIC DNA]</scope>
    <source>
        <strain evidence="7 8">KACC14197</strain>
    </source>
</reference>
<keyword evidence="8" id="KW-1185">Reference proteome</keyword>
<dbReference type="Gene3D" id="3.40.50.300">
    <property type="entry name" value="P-loop containing nucleotide triphosphate hydrolases"/>
    <property type="match status" value="3"/>
</dbReference>
<name>A0ABU9DPX0_9BACL</name>
<dbReference type="InterPro" id="IPR000212">
    <property type="entry name" value="DNA_helicase_UvrD/REP"/>
</dbReference>
<dbReference type="PANTHER" id="PTHR11070:SF17">
    <property type="entry name" value="DNA HELICASE IV"/>
    <property type="match status" value="1"/>
</dbReference>
<feature type="domain" description="UvrD-like helicase ATP-binding" evidence="6">
    <location>
        <begin position="213"/>
        <end position="620"/>
    </location>
</feature>
<dbReference type="Pfam" id="PF00580">
    <property type="entry name" value="UvrD-helicase"/>
    <property type="match status" value="1"/>
</dbReference>
<gene>
    <name evidence="7" type="primary">helD</name>
    <name evidence="7" type="ORF">WMW72_19670</name>
</gene>
<feature type="binding site" evidence="5">
    <location>
        <begin position="234"/>
        <end position="241"/>
    </location>
    <ligand>
        <name>ATP</name>
        <dbReference type="ChEBI" id="CHEBI:30616"/>
    </ligand>
</feature>
<evidence type="ECO:0000256" key="5">
    <source>
        <dbReference type="PROSITE-ProRule" id="PRU00560"/>
    </source>
</evidence>
<organism evidence="7 8">
    <name type="scientific">Paenibacillus filicis</name>
    <dbReference type="NCBI Taxonomy" id="669464"/>
    <lineage>
        <taxon>Bacteria</taxon>
        <taxon>Bacillati</taxon>
        <taxon>Bacillota</taxon>
        <taxon>Bacilli</taxon>
        <taxon>Bacillales</taxon>
        <taxon>Paenibacillaceae</taxon>
        <taxon>Paenibacillus</taxon>
    </lineage>
</organism>
<evidence type="ECO:0000256" key="1">
    <source>
        <dbReference type="ARBA" id="ARBA00022741"/>
    </source>
</evidence>
<dbReference type="Pfam" id="PF13538">
    <property type="entry name" value="UvrD_C_2"/>
    <property type="match status" value="1"/>
</dbReference>